<dbReference type="EMBL" id="FOQY01000028">
    <property type="protein sequence ID" value="SFK54206.1"/>
    <property type="molecule type" value="Genomic_DNA"/>
</dbReference>
<evidence type="ECO:0000313" key="1">
    <source>
        <dbReference type="EMBL" id="SFK54206.1"/>
    </source>
</evidence>
<keyword evidence="2" id="KW-1185">Reference proteome</keyword>
<accession>A0A1I4AEK5</accession>
<name>A0A1I4AEK5_9ACTN</name>
<dbReference type="GeneID" id="96301804"/>
<reference evidence="2" key="1">
    <citation type="submission" date="2016-10" db="EMBL/GenBank/DDBJ databases">
        <authorList>
            <person name="Varghese N."/>
            <person name="Submissions S."/>
        </authorList>
    </citation>
    <scope>NUCLEOTIDE SEQUENCE [LARGE SCALE GENOMIC DNA]</scope>
    <source>
        <strain evidence="2">CGMCC 4.2126</strain>
    </source>
</reference>
<proteinExistence type="predicted"/>
<dbReference type="AlphaFoldDB" id="A0A1I4AEK5"/>
<dbReference type="RefSeq" id="WP_093890410.1">
    <property type="nucleotide sequence ID" value="NZ_FOQY01000028.1"/>
</dbReference>
<protein>
    <submittedName>
        <fullName evidence="1">Uncharacterized protein</fullName>
    </submittedName>
</protein>
<sequence>MEHRVVPWRLPVPAQDVLLALFITVMQVQGTIVRNADEVVQRPLADLGNLGTAHRFCRGEIHRPVPVKP</sequence>
<dbReference type="Proteomes" id="UP000199111">
    <property type="component" value="Unassembled WGS sequence"/>
</dbReference>
<organism evidence="1 2">
    <name type="scientific">Streptosporangium canum</name>
    <dbReference type="NCBI Taxonomy" id="324952"/>
    <lineage>
        <taxon>Bacteria</taxon>
        <taxon>Bacillati</taxon>
        <taxon>Actinomycetota</taxon>
        <taxon>Actinomycetes</taxon>
        <taxon>Streptosporangiales</taxon>
        <taxon>Streptosporangiaceae</taxon>
        <taxon>Streptosporangium</taxon>
    </lineage>
</organism>
<evidence type="ECO:0000313" key="2">
    <source>
        <dbReference type="Proteomes" id="UP000199111"/>
    </source>
</evidence>
<gene>
    <name evidence="1" type="ORF">SAMN05216275_1283</name>
</gene>